<evidence type="ECO:0000313" key="2">
    <source>
        <dbReference type="EMBL" id="GGZ64844.1"/>
    </source>
</evidence>
<feature type="transmembrane region" description="Helical" evidence="1">
    <location>
        <begin position="12"/>
        <end position="30"/>
    </location>
</feature>
<dbReference type="Proteomes" id="UP000615593">
    <property type="component" value="Unassembled WGS sequence"/>
</dbReference>
<proteinExistence type="predicted"/>
<evidence type="ECO:0000256" key="1">
    <source>
        <dbReference type="SAM" id="Phobius"/>
    </source>
</evidence>
<dbReference type="RefSeq" id="WP_156876790.1">
    <property type="nucleotide sequence ID" value="NZ_BMWY01000012.1"/>
</dbReference>
<comment type="caution">
    <text evidence="2">The sequence shown here is derived from an EMBL/GenBank/DDBJ whole genome shotgun (WGS) entry which is preliminary data.</text>
</comment>
<keyword evidence="3" id="KW-1185">Reference proteome</keyword>
<name>A0ABQ3C219_9FLAO</name>
<sequence>MKDDRSWDKEGKYIVLIVFITLILTLFGMVKSCVDSDNNSPDPTMRPIGHGY</sequence>
<accession>A0ABQ3C219</accession>
<gene>
    <name evidence="2" type="ORF">GCM10008088_27890</name>
</gene>
<reference evidence="3" key="1">
    <citation type="journal article" date="2019" name="Int. J. Syst. Evol. Microbiol.">
        <title>The Global Catalogue of Microorganisms (GCM) 10K type strain sequencing project: providing services to taxonomists for standard genome sequencing and annotation.</title>
        <authorList>
            <consortium name="The Broad Institute Genomics Platform"/>
            <consortium name="The Broad Institute Genome Sequencing Center for Infectious Disease"/>
            <person name="Wu L."/>
            <person name="Ma J."/>
        </authorList>
    </citation>
    <scope>NUCLEOTIDE SEQUENCE [LARGE SCALE GENOMIC DNA]</scope>
    <source>
        <strain evidence="3">KCTC 12708</strain>
    </source>
</reference>
<organism evidence="2 3">
    <name type="scientific">Mesonia mobilis</name>
    <dbReference type="NCBI Taxonomy" id="369791"/>
    <lineage>
        <taxon>Bacteria</taxon>
        <taxon>Pseudomonadati</taxon>
        <taxon>Bacteroidota</taxon>
        <taxon>Flavobacteriia</taxon>
        <taxon>Flavobacteriales</taxon>
        <taxon>Flavobacteriaceae</taxon>
        <taxon>Mesonia</taxon>
    </lineage>
</organism>
<keyword evidence="1" id="KW-1133">Transmembrane helix</keyword>
<keyword evidence="1" id="KW-0472">Membrane</keyword>
<dbReference type="EMBL" id="BMWY01000012">
    <property type="protein sequence ID" value="GGZ64844.1"/>
    <property type="molecule type" value="Genomic_DNA"/>
</dbReference>
<keyword evidence="1" id="KW-0812">Transmembrane</keyword>
<evidence type="ECO:0000313" key="3">
    <source>
        <dbReference type="Proteomes" id="UP000615593"/>
    </source>
</evidence>
<protein>
    <submittedName>
        <fullName evidence="2">Uncharacterized protein</fullName>
    </submittedName>
</protein>
<dbReference type="GeneID" id="94370453"/>